<dbReference type="AlphaFoldDB" id="A0A3A8F1R4"/>
<dbReference type="PANTHER" id="PTHR30204">
    <property type="entry name" value="REDOX-CYCLING DRUG-SENSING TRANSCRIPTIONAL ACTIVATOR SOXR"/>
    <property type="match status" value="1"/>
</dbReference>
<dbReference type="PRINTS" id="PR00040">
    <property type="entry name" value="HTHMERR"/>
</dbReference>
<proteinExistence type="predicted"/>
<dbReference type="SMART" id="SM00422">
    <property type="entry name" value="HTH_MERR"/>
    <property type="match status" value="1"/>
</dbReference>
<protein>
    <submittedName>
        <fullName evidence="6">MerR family transcriptional regulator</fullName>
    </submittedName>
</protein>
<evidence type="ECO:0000256" key="4">
    <source>
        <dbReference type="ARBA" id="ARBA00023163"/>
    </source>
</evidence>
<keyword evidence="4" id="KW-0804">Transcription</keyword>
<name>A0A3A8F1R4_9GAMM</name>
<dbReference type="InterPro" id="IPR000551">
    <property type="entry name" value="MerR-type_HTH_dom"/>
</dbReference>
<evidence type="ECO:0000259" key="5">
    <source>
        <dbReference type="PROSITE" id="PS50937"/>
    </source>
</evidence>
<dbReference type="PANTHER" id="PTHR30204:SF69">
    <property type="entry name" value="MERR-FAMILY TRANSCRIPTIONAL REGULATOR"/>
    <property type="match status" value="1"/>
</dbReference>
<dbReference type="InterPro" id="IPR047057">
    <property type="entry name" value="MerR_fam"/>
</dbReference>
<dbReference type="GO" id="GO:0003700">
    <property type="term" value="F:DNA-binding transcription factor activity"/>
    <property type="evidence" value="ECO:0007669"/>
    <property type="project" value="InterPro"/>
</dbReference>
<evidence type="ECO:0000256" key="3">
    <source>
        <dbReference type="ARBA" id="ARBA00023125"/>
    </source>
</evidence>
<feature type="domain" description="HTH merR-type" evidence="5">
    <location>
        <begin position="3"/>
        <end position="71"/>
    </location>
</feature>
<evidence type="ECO:0000313" key="6">
    <source>
        <dbReference type="EMBL" id="RKG36264.1"/>
    </source>
</evidence>
<dbReference type="Gene3D" id="1.10.1660.10">
    <property type="match status" value="1"/>
</dbReference>
<dbReference type="GO" id="GO:0003677">
    <property type="term" value="F:DNA binding"/>
    <property type="evidence" value="ECO:0007669"/>
    <property type="project" value="UniProtKB-KW"/>
</dbReference>
<dbReference type="Proteomes" id="UP000269001">
    <property type="component" value="Unassembled WGS sequence"/>
</dbReference>
<keyword evidence="2" id="KW-0805">Transcription regulation</keyword>
<keyword evidence="1" id="KW-0678">Repressor</keyword>
<reference evidence="6 7" key="1">
    <citation type="submission" date="2018-09" db="EMBL/GenBank/DDBJ databases">
        <title>The draft genome of Acinetobacter spp. strains.</title>
        <authorList>
            <person name="Qin J."/>
            <person name="Feng Y."/>
            <person name="Zong Z."/>
        </authorList>
    </citation>
    <scope>NUCLEOTIDE SEQUENCE [LARGE SCALE GENOMIC DNA]</scope>
    <source>
        <strain evidence="6 7">WCHAc060096</strain>
    </source>
</reference>
<evidence type="ECO:0000256" key="2">
    <source>
        <dbReference type="ARBA" id="ARBA00023015"/>
    </source>
</evidence>
<evidence type="ECO:0000313" key="7">
    <source>
        <dbReference type="Proteomes" id="UP000269001"/>
    </source>
</evidence>
<keyword evidence="7" id="KW-1185">Reference proteome</keyword>
<dbReference type="SUPFAM" id="SSF46955">
    <property type="entry name" value="Putative DNA-binding domain"/>
    <property type="match status" value="1"/>
</dbReference>
<dbReference type="EMBL" id="RAXU01000001">
    <property type="protein sequence ID" value="RKG36264.1"/>
    <property type="molecule type" value="Genomic_DNA"/>
</dbReference>
<sequence>MKEITISQLVSETGINSSAIRYYEKEGLIHSIGRKGLQRVFSIQVMEQLALIMLAKQAGFSIAEIETMLQKSQSPIDKTKLKQRASQIDQQIKEMQILSKMLHHVAHCSFENSLDCPKFQRILAKVKKSFLSKSHSS</sequence>
<dbReference type="CDD" id="cd04781">
    <property type="entry name" value="HTH_MerR-like_sg6"/>
    <property type="match status" value="1"/>
</dbReference>
<comment type="caution">
    <text evidence="6">The sequence shown here is derived from an EMBL/GenBank/DDBJ whole genome shotgun (WGS) entry which is preliminary data.</text>
</comment>
<dbReference type="PROSITE" id="PS50937">
    <property type="entry name" value="HTH_MERR_2"/>
    <property type="match status" value="1"/>
</dbReference>
<dbReference type="InterPro" id="IPR009061">
    <property type="entry name" value="DNA-bd_dom_put_sf"/>
</dbReference>
<gene>
    <name evidence="6" type="ORF">D7V21_01340</name>
</gene>
<keyword evidence="3" id="KW-0238">DNA-binding</keyword>
<organism evidence="6 7">
    <name type="scientific">Acinetobacter guerrae</name>
    <dbReference type="NCBI Taxonomy" id="1843371"/>
    <lineage>
        <taxon>Bacteria</taxon>
        <taxon>Pseudomonadati</taxon>
        <taxon>Pseudomonadota</taxon>
        <taxon>Gammaproteobacteria</taxon>
        <taxon>Moraxellales</taxon>
        <taxon>Moraxellaceae</taxon>
        <taxon>Acinetobacter</taxon>
    </lineage>
</organism>
<dbReference type="RefSeq" id="WP_120368732.1">
    <property type="nucleotide sequence ID" value="NZ_RAXU01000001.1"/>
</dbReference>
<accession>A0A3A8F1R4</accession>
<dbReference type="Pfam" id="PF13411">
    <property type="entry name" value="MerR_1"/>
    <property type="match status" value="1"/>
</dbReference>
<evidence type="ECO:0000256" key="1">
    <source>
        <dbReference type="ARBA" id="ARBA00022491"/>
    </source>
</evidence>